<dbReference type="EMBL" id="AF395846">
    <property type="protein sequence ID" value="AAK82891.1"/>
    <property type="molecule type" value="Genomic_DNA"/>
</dbReference>
<organism evidence="1">
    <name type="scientific">Streptomyces coelicolor</name>
    <dbReference type="NCBI Taxonomy" id="1902"/>
    <lineage>
        <taxon>Bacteria</taxon>
        <taxon>Bacillati</taxon>
        <taxon>Actinomycetota</taxon>
        <taxon>Actinomycetes</taxon>
        <taxon>Kitasatosporales</taxon>
        <taxon>Streptomycetaceae</taxon>
        <taxon>Streptomyces</taxon>
        <taxon>Streptomyces albidoflavus group</taxon>
    </lineage>
</organism>
<geneLocation type="plasmid" evidence="1">
    <name>SCP2</name>
</geneLocation>
<reference evidence="2" key="2">
    <citation type="journal article" date="2013" name="FEMS Microbiol. Lett.">
        <title>Recombinational cloning of the antibiotic biosynthetic gene clusters in linear plasmid SCP1 of Streptomyces coelicolor A3(2).</title>
        <authorList>
            <person name="Zhang R."/>
            <person name="Xia H."/>
            <person name="Xu Q."/>
            <person name="Dang F."/>
            <person name="Qin Z."/>
        </authorList>
    </citation>
    <scope>NUCLEOTIDE SEQUENCE</scope>
    <source>
        <plasmid evidence="2">pZR695-p</plasmid>
    </source>
</reference>
<sequence>MPGRRRGGQAQPLSEHYGDLVRVALMEARPAGLQTKQLVAATRLTPSQVARGVRHLRDVGAAEHLTPIIWRRKDGYLFSDEPADWIEYEKKQFRLVLGRLTRLITGTLDPHLARHPDDEWAQLASAQLTGVRATLAQLTK</sequence>
<proteinExistence type="predicted"/>
<name>Q7BCA9_STRCH</name>
<accession>Q7BCA9</accession>
<dbReference type="EMBL" id="KC907349">
    <property type="protein sequence ID" value="AGO88544.1"/>
    <property type="molecule type" value="Genomic_DNA"/>
</dbReference>
<keyword evidence="1" id="KW-0614">Plasmid</keyword>
<evidence type="ECO:0000313" key="2">
    <source>
        <dbReference type="EMBL" id="AGO88544.1"/>
    </source>
</evidence>
<protein>
    <recommendedName>
        <fullName evidence="3">RacP protein</fullName>
    </recommendedName>
</protein>
<reference evidence="1" key="1">
    <citation type="submission" date="2001-06" db="EMBL/GenBank/DDBJ databases">
        <title>Cloning and Characterization of Tn5714 in Streptomyces coelicolor A3(2).</title>
        <authorList>
            <person name="Dalton J."/>
            <person name="Yamasaki M."/>
            <person name="Murayama M."/>
            <person name="Kinashi H."/>
            <person name="McCormick J.R."/>
        </authorList>
    </citation>
    <scope>NUCLEOTIDE SEQUENCE</scope>
    <source>
        <strain evidence="1">1098</strain>
        <plasmid evidence="1">SCP2</plasmid>
    </source>
</reference>
<dbReference type="AlphaFoldDB" id="Q7BCA9"/>
<dbReference type="OMA" id="ADWIEYE"/>
<evidence type="ECO:0008006" key="3">
    <source>
        <dbReference type="Google" id="ProtNLM"/>
    </source>
</evidence>
<dbReference type="RefSeq" id="WP_011039381.1">
    <property type="nucleotide sequence ID" value="NZ_AF395846.1"/>
</dbReference>
<evidence type="ECO:0000313" key="1">
    <source>
        <dbReference type="EMBL" id="AAK82891.1"/>
    </source>
</evidence>
<geneLocation type="plasmid" evidence="2">
    <name>pZR695-p</name>
</geneLocation>